<gene>
    <name evidence="1" type="ORF">J2Z69_000474</name>
</gene>
<evidence type="ECO:0000313" key="2">
    <source>
        <dbReference type="Proteomes" id="UP001519288"/>
    </source>
</evidence>
<dbReference type="EMBL" id="JAGGLD010000001">
    <property type="protein sequence ID" value="MBP1999455.1"/>
    <property type="molecule type" value="Genomic_DNA"/>
</dbReference>
<evidence type="ECO:0000313" key="1">
    <source>
        <dbReference type="EMBL" id="MBP1999455.1"/>
    </source>
</evidence>
<reference evidence="1 2" key="1">
    <citation type="submission" date="2021-03" db="EMBL/GenBank/DDBJ databases">
        <title>Genomic Encyclopedia of Type Strains, Phase IV (KMG-IV): sequencing the most valuable type-strain genomes for metagenomic binning, comparative biology and taxonomic classification.</title>
        <authorList>
            <person name="Goeker M."/>
        </authorList>
    </citation>
    <scope>NUCLEOTIDE SEQUENCE [LARGE SCALE GENOMIC DNA]</scope>
    <source>
        <strain evidence="1 2">DSM 26806</strain>
    </source>
</reference>
<comment type="caution">
    <text evidence="1">The sequence shown here is derived from an EMBL/GenBank/DDBJ whole genome shotgun (WGS) entry which is preliminary data.</text>
</comment>
<dbReference type="Proteomes" id="UP001519288">
    <property type="component" value="Unassembled WGS sequence"/>
</dbReference>
<protein>
    <recommendedName>
        <fullName evidence="3">Diguanylate cyclase</fullName>
    </recommendedName>
</protein>
<sequence length="69" mass="8073">MGAIDEGIVEQAEEVALLDAASQLDIRDRYTAEYAGQEFCLLCREPVNRPLKRRRIRRDIQWINLKRPC</sequence>
<accession>A0ABS4JCR0</accession>
<proteinExistence type="predicted"/>
<organism evidence="1 2">
    <name type="scientific">Paenibacillus shirakamiensis</name>
    <dbReference type="NCBI Taxonomy" id="1265935"/>
    <lineage>
        <taxon>Bacteria</taxon>
        <taxon>Bacillati</taxon>
        <taxon>Bacillota</taxon>
        <taxon>Bacilli</taxon>
        <taxon>Bacillales</taxon>
        <taxon>Paenibacillaceae</taxon>
        <taxon>Paenibacillus</taxon>
    </lineage>
</organism>
<keyword evidence="2" id="KW-1185">Reference proteome</keyword>
<evidence type="ECO:0008006" key="3">
    <source>
        <dbReference type="Google" id="ProtNLM"/>
    </source>
</evidence>
<name>A0ABS4JCR0_9BACL</name>